<reference evidence="3 4" key="1">
    <citation type="journal article" date="2023" name="Virus Evol.">
        <title>Computational host range prediction-The good, the bad, and the ugly.</title>
        <authorList>
            <person name="Howell A.A."/>
            <person name="Versoza C.J."/>
            <person name="Pfeifer S.P."/>
        </authorList>
    </citation>
    <scope>NUCLEOTIDE SEQUENCE [LARGE SCALE GENOMIC DNA]</scope>
    <source>
        <strain evidence="3 4">1610/1b</strain>
    </source>
</reference>
<accession>A0ABZ2U8Y6</accession>
<name>A0ABZ2U8Y6_9ACTN</name>
<dbReference type="Proteomes" id="UP001479933">
    <property type="component" value="Chromosome"/>
</dbReference>
<dbReference type="InterPro" id="IPR025159">
    <property type="entry name" value="AbiEi_N"/>
</dbReference>
<dbReference type="InterPro" id="IPR018547">
    <property type="entry name" value="AbiEi_C"/>
</dbReference>
<proteinExistence type="predicted"/>
<dbReference type="Gene3D" id="3.40.960.10">
    <property type="entry name" value="VSR Endonuclease"/>
    <property type="match status" value="1"/>
</dbReference>
<evidence type="ECO:0000259" key="1">
    <source>
        <dbReference type="Pfam" id="PF09407"/>
    </source>
</evidence>
<evidence type="ECO:0000259" key="2">
    <source>
        <dbReference type="Pfam" id="PF13338"/>
    </source>
</evidence>
<dbReference type="Pfam" id="PF13338">
    <property type="entry name" value="AbiEi_4"/>
    <property type="match status" value="1"/>
</dbReference>
<dbReference type="Pfam" id="PF09407">
    <property type="entry name" value="AbiEi_1"/>
    <property type="match status" value="1"/>
</dbReference>
<sequence>MGALPIIEAKWTESAEMAVAHHLAAHDRIITTLEAVACGFTERQIASRVKRGLWARLARGVFFSVEHPFTDAARIRAIAAAHSATIDRASAAWWHGFRDDHPGRVTASIPRTCKLGTRCDVPADLRRRTYPSEDVTALRGIPVTGPALSILGAASMLDDEPALNFLDRMLQKGTVTVPELTASLDRNSGIHGLGRARRLVTVVADASEFEAERLFVRLLKQEQLTGWTQQAWLCGYRYDFAFPAERIAIEIHGHAFHKWEDRWNRDLTKANAVATAGWLPLAYSWEMLNFHRERSMTELTQAIAARRGELM</sequence>
<dbReference type="RefSeq" id="WP_341264545.1">
    <property type="nucleotide sequence ID" value="NZ_CP136137.1"/>
</dbReference>
<evidence type="ECO:0000313" key="3">
    <source>
        <dbReference type="EMBL" id="WYY09234.1"/>
    </source>
</evidence>
<feature type="domain" description="AbiEi antitoxin N-terminal" evidence="2">
    <location>
        <begin position="20"/>
        <end position="62"/>
    </location>
</feature>
<gene>
    <name evidence="3" type="ORF">RVF87_09330</name>
</gene>
<dbReference type="SUPFAM" id="SSF52980">
    <property type="entry name" value="Restriction endonuclease-like"/>
    <property type="match status" value="1"/>
</dbReference>
<organism evidence="3 4">
    <name type="scientific">Gordonia hydrophobica</name>
    <dbReference type="NCBI Taxonomy" id="40516"/>
    <lineage>
        <taxon>Bacteria</taxon>
        <taxon>Bacillati</taxon>
        <taxon>Actinomycetota</taxon>
        <taxon>Actinomycetes</taxon>
        <taxon>Mycobacteriales</taxon>
        <taxon>Gordoniaceae</taxon>
        <taxon>Gordonia</taxon>
    </lineage>
</organism>
<evidence type="ECO:0000313" key="4">
    <source>
        <dbReference type="Proteomes" id="UP001479933"/>
    </source>
</evidence>
<dbReference type="InterPro" id="IPR011335">
    <property type="entry name" value="Restrct_endonuc-II-like"/>
</dbReference>
<feature type="domain" description="AbiEi antitoxin C-terminal" evidence="1">
    <location>
        <begin position="81"/>
        <end position="163"/>
    </location>
</feature>
<keyword evidence="4" id="KW-1185">Reference proteome</keyword>
<dbReference type="EMBL" id="CP136137">
    <property type="protein sequence ID" value="WYY09234.1"/>
    <property type="molecule type" value="Genomic_DNA"/>
</dbReference>
<protein>
    <submittedName>
        <fullName evidence="3">Type IV toxin-antitoxin system AbiEi family antitoxin domain-containing protein</fullName>
    </submittedName>
</protein>